<keyword evidence="1" id="KW-0732">Signal</keyword>
<sequence>MRSTTLITGALAVAATSSLFGWGTTAYAGEPTTTREKGIVLECSGTWRGNEVYASLYENNTAGNTIQIVIADGDVAGGGRDTTTAFKDGRDVRGVLKLKGKKAVVEGTARAVGPKTPVHEEHDDAGQHITIDGTHRRLANDLTFTWKGTTVPLDCDNAFVYDLQVSKESTTGN</sequence>
<accession>A0ABW0N1B3</accession>
<protein>
    <recommendedName>
        <fullName evidence="4">Lipoprotein</fullName>
    </recommendedName>
</protein>
<evidence type="ECO:0008006" key="4">
    <source>
        <dbReference type="Google" id="ProtNLM"/>
    </source>
</evidence>
<dbReference type="Proteomes" id="UP001595956">
    <property type="component" value="Unassembled WGS sequence"/>
</dbReference>
<evidence type="ECO:0000313" key="2">
    <source>
        <dbReference type="EMBL" id="MFC5492692.1"/>
    </source>
</evidence>
<evidence type="ECO:0000313" key="3">
    <source>
        <dbReference type="Proteomes" id="UP001595956"/>
    </source>
</evidence>
<organism evidence="2 3">
    <name type="scientific">Nocardioides caricicola</name>
    <dbReference type="NCBI Taxonomy" id="634770"/>
    <lineage>
        <taxon>Bacteria</taxon>
        <taxon>Bacillati</taxon>
        <taxon>Actinomycetota</taxon>
        <taxon>Actinomycetes</taxon>
        <taxon>Propionibacteriales</taxon>
        <taxon>Nocardioidaceae</taxon>
        <taxon>Nocardioides</taxon>
    </lineage>
</organism>
<dbReference type="EMBL" id="JBHSMD010000002">
    <property type="protein sequence ID" value="MFC5492692.1"/>
    <property type="molecule type" value="Genomic_DNA"/>
</dbReference>
<feature type="chain" id="PRO_5046321230" description="Lipoprotein" evidence="1">
    <location>
        <begin position="29"/>
        <end position="173"/>
    </location>
</feature>
<evidence type="ECO:0000256" key="1">
    <source>
        <dbReference type="SAM" id="SignalP"/>
    </source>
</evidence>
<dbReference type="RefSeq" id="WP_345171095.1">
    <property type="nucleotide sequence ID" value="NZ_BAABFQ010000003.1"/>
</dbReference>
<keyword evidence="3" id="KW-1185">Reference proteome</keyword>
<name>A0ABW0N1B3_9ACTN</name>
<reference evidence="3" key="1">
    <citation type="journal article" date="2019" name="Int. J. Syst. Evol. Microbiol.">
        <title>The Global Catalogue of Microorganisms (GCM) 10K type strain sequencing project: providing services to taxonomists for standard genome sequencing and annotation.</title>
        <authorList>
            <consortium name="The Broad Institute Genomics Platform"/>
            <consortium name="The Broad Institute Genome Sequencing Center for Infectious Disease"/>
            <person name="Wu L."/>
            <person name="Ma J."/>
        </authorList>
    </citation>
    <scope>NUCLEOTIDE SEQUENCE [LARGE SCALE GENOMIC DNA]</scope>
    <source>
        <strain evidence="3">KACC 13778</strain>
    </source>
</reference>
<gene>
    <name evidence="2" type="ORF">ACFPKY_06265</name>
</gene>
<proteinExistence type="predicted"/>
<comment type="caution">
    <text evidence="2">The sequence shown here is derived from an EMBL/GenBank/DDBJ whole genome shotgun (WGS) entry which is preliminary data.</text>
</comment>
<feature type="signal peptide" evidence="1">
    <location>
        <begin position="1"/>
        <end position="28"/>
    </location>
</feature>